<keyword evidence="1" id="KW-0472">Membrane</keyword>
<keyword evidence="1" id="KW-1133">Transmembrane helix</keyword>
<comment type="caution">
    <text evidence="2">The sequence shown here is derived from an EMBL/GenBank/DDBJ whole genome shotgun (WGS) entry which is preliminary data.</text>
</comment>
<proteinExistence type="predicted"/>
<evidence type="ECO:0000256" key="1">
    <source>
        <dbReference type="SAM" id="Phobius"/>
    </source>
</evidence>
<dbReference type="Proteomes" id="UP000826195">
    <property type="component" value="Unassembled WGS sequence"/>
</dbReference>
<accession>A0AAV7IUS5</accession>
<dbReference type="AlphaFoldDB" id="A0AAV7IUS5"/>
<dbReference type="EMBL" id="JAHXZJ010000747">
    <property type="protein sequence ID" value="KAH0557392.1"/>
    <property type="molecule type" value="Genomic_DNA"/>
</dbReference>
<gene>
    <name evidence="2" type="ORF">KQX54_005281</name>
</gene>
<protein>
    <submittedName>
        <fullName evidence="2">Uncharacterized protein</fullName>
    </submittedName>
</protein>
<keyword evidence="3" id="KW-1185">Reference proteome</keyword>
<evidence type="ECO:0000313" key="2">
    <source>
        <dbReference type="EMBL" id="KAH0557392.1"/>
    </source>
</evidence>
<evidence type="ECO:0000313" key="3">
    <source>
        <dbReference type="Proteomes" id="UP000826195"/>
    </source>
</evidence>
<name>A0AAV7IUS5_COTGL</name>
<keyword evidence="1" id="KW-0812">Transmembrane</keyword>
<reference evidence="2 3" key="1">
    <citation type="journal article" date="2021" name="J. Hered.">
        <title>A chromosome-level genome assembly of the parasitoid wasp, Cotesia glomerata (Hymenoptera: Braconidae).</title>
        <authorList>
            <person name="Pinto B.J."/>
            <person name="Weis J.J."/>
            <person name="Gamble T."/>
            <person name="Ode P.J."/>
            <person name="Paul R."/>
            <person name="Zaspel J.M."/>
        </authorList>
    </citation>
    <scope>NUCLEOTIDE SEQUENCE [LARGE SCALE GENOMIC DNA]</scope>
    <source>
        <strain evidence="2">CgM1</strain>
    </source>
</reference>
<feature type="transmembrane region" description="Helical" evidence="1">
    <location>
        <begin position="20"/>
        <end position="43"/>
    </location>
</feature>
<sequence>MNNINEYYTIGHQEYSSRQAGVTTGIILGCLIPIIMIIICVAFRALQSRKKERESQESQMRSRITELQRIRKIDDDINESSTTPTEIRATEIN</sequence>
<organism evidence="2 3">
    <name type="scientific">Cotesia glomerata</name>
    <name type="common">Lepidopteran parasitic wasp</name>
    <name type="synonym">Apanteles glomeratus</name>
    <dbReference type="NCBI Taxonomy" id="32391"/>
    <lineage>
        <taxon>Eukaryota</taxon>
        <taxon>Metazoa</taxon>
        <taxon>Ecdysozoa</taxon>
        <taxon>Arthropoda</taxon>
        <taxon>Hexapoda</taxon>
        <taxon>Insecta</taxon>
        <taxon>Pterygota</taxon>
        <taxon>Neoptera</taxon>
        <taxon>Endopterygota</taxon>
        <taxon>Hymenoptera</taxon>
        <taxon>Apocrita</taxon>
        <taxon>Ichneumonoidea</taxon>
        <taxon>Braconidae</taxon>
        <taxon>Microgastrinae</taxon>
        <taxon>Cotesia</taxon>
    </lineage>
</organism>